<evidence type="ECO:0000256" key="11">
    <source>
        <dbReference type="ARBA" id="ARBA00022839"/>
    </source>
</evidence>
<feature type="domain" description="3'-5' exonuclease" evidence="18">
    <location>
        <begin position="289"/>
        <end position="474"/>
    </location>
</feature>
<dbReference type="InterPro" id="IPR029060">
    <property type="entry name" value="PIN-like_dom_sf"/>
</dbReference>
<evidence type="ECO:0000256" key="4">
    <source>
        <dbReference type="ARBA" id="ARBA00020311"/>
    </source>
</evidence>
<keyword evidence="8" id="KW-0540">Nuclease</keyword>
<keyword evidence="10 17" id="KW-0378">Hydrolase</keyword>
<evidence type="ECO:0000256" key="7">
    <source>
        <dbReference type="ARBA" id="ARBA00022705"/>
    </source>
</evidence>
<dbReference type="EMBL" id="CP097966">
    <property type="protein sequence ID" value="URQ63214.1"/>
    <property type="molecule type" value="Genomic_DNA"/>
</dbReference>
<proteinExistence type="inferred from homology"/>
<dbReference type="EC" id="2.7.7.7" evidence="3 16"/>
<dbReference type="SUPFAM" id="SSF53098">
    <property type="entry name" value="Ribonuclease H-like"/>
    <property type="match status" value="1"/>
</dbReference>
<dbReference type="SUPFAM" id="SSF56672">
    <property type="entry name" value="DNA/RNA polymerases"/>
    <property type="match status" value="1"/>
</dbReference>
<organism evidence="21 22">
    <name type="scientific">SAR86 cluster bacterium</name>
    <dbReference type="NCBI Taxonomy" id="2030880"/>
    <lineage>
        <taxon>Bacteria</taxon>
        <taxon>Pseudomonadati</taxon>
        <taxon>Pseudomonadota</taxon>
        <taxon>Gammaproteobacteria</taxon>
        <taxon>SAR86 cluster</taxon>
    </lineage>
</organism>
<evidence type="ECO:0000256" key="8">
    <source>
        <dbReference type="ARBA" id="ARBA00022722"/>
    </source>
</evidence>
<dbReference type="FunFam" id="1.20.1060.10:FF:000001">
    <property type="entry name" value="DNA polymerase I"/>
    <property type="match status" value="1"/>
</dbReference>
<feature type="domain" description="DNA-directed DNA polymerase family A palm" evidence="20">
    <location>
        <begin position="642"/>
        <end position="848"/>
    </location>
</feature>
<evidence type="ECO:0000256" key="2">
    <source>
        <dbReference type="ARBA" id="ARBA00011541"/>
    </source>
</evidence>
<dbReference type="PRINTS" id="PR00868">
    <property type="entry name" value="DNAPOLI"/>
</dbReference>
<dbReference type="Gene3D" id="3.30.420.10">
    <property type="entry name" value="Ribonuclease H-like superfamily/Ribonuclease H"/>
    <property type="match status" value="1"/>
</dbReference>
<dbReference type="GO" id="GO:0008409">
    <property type="term" value="F:5'-3' exonuclease activity"/>
    <property type="evidence" value="ECO:0007669"/>
    <property type="project" value="UniProtKB-UniRule"/>
</dbReference>
<dbReference type="SMART" id="SM00474">
    <property type="entry name" value="35EXOc"/>
    <property type="match status" value="1"/>
</dbReference>
<keyword evidence="11 17" id="KW-0269">Exonuclease</keyword>
<dbReference type="InterPro" id="IPR002421">
    <property type="entry name" value="5-3_exonuclease"/>
</dbReference>
<dbReference type="PROSITE" id="PS00447">
    <property type="entry name" value="DNA_POLYMERASE_A"/>
    <property type="match status" value="1"/>
</dbReference>
<evidence type="ECO:0000256" key="5">
    <source>
        <dbReference type="ARBA" id="ARBA00022679"/>
    </source>
</evidence>
<dbReference type="InterPro" id="IPR008918">
    <property type="entry name" value="HhH2"/>
</dbReference>
<evidence type="ECO:0000256" key="15">
    <source>
        <dbReference type="ARBA" id="ARBA00049244"/>
    </source>
</evidence>
<dbReference type="PANTHER" id="PTHR10133:SF27">
    <property type="entry name" value="DNA POLYMERASE NU"/>
    <property type="match status" value="1"/>
</dbReference>
<dbReference type="FunFam" id="1.10.150.20:FF:000002">
    <property type="entry name" value="DNA polymerase I"/>
    <property type="match status" value="1"/>
</dbReference>
<keyword evidence="6 17" id="KW-0548">Nucleotidyltransferase</keyword>
<dbReference type="InterPro" id="IPR019760">
    <property type="entry name" value="DNA-dir_DNA_pol_A_CS"/>
</dbReference>
<dbReference type="SMART" id="SM00475">
    <property type="entry name" value="53EXOc"/>
    <property type="match status" value="1"/>
</dbReference>
<dbReference type="InterPro" id="IPR018320">
    <property type="entry name" value="DNA_polymerase_1"/>
</dbReference>
<dbReference type="PANTHER" id="PTHR10133">
    <property type="entry name" value="DNA POLYMERASE I"/>
    <property type="match status" value="1"/>
</dbReference>
<protein>
    <recommendedName>
        <fullName evidence="4 16">DNA polymerase I</fullName>
        <ecNumber evidence="3 16">2.7.7.7</ecNumber>
    </recommendedName>
</protein>
<evidence type="ECO:0000259" key="18">
    <source>
        <dbReference type="SMART" id="SM00474"/>
    </source>
</evidence>
<evidence type="ECO:0000256" key="1">
    <source>
        <dbReference type="ARBA" id="ARBA00007705"/>
    </source>
</evidence>
<keyword evidence="9 17" id="KW-0227">DNA damage</keyword>
<keyword evidence="14 17" id="KW-0234">DNA repair</keyword>
<comment type="similarity">
    <text evidence="1 17">Belongs to the DNA polymerase type-A family.</text>
</comment>
<dbReference type="InterPro" id="IPR001098">
    <property type="entry name" value="DNA-dir_DNA_pol_A_palm_dom"/>
</dbReference>
<reference evidence="21" key="1">
    <citation type="submission" date="2022-05" db="EMBL/GenBank/DDBJ databases">
        <title>Single-amplified genomics reveal most streamlined microbe among free-living bacteria.</title>
        <authorList>
            <person name="Roda-Garcia J."/>
            <person name="Haro-Moreno J.M."/>
            <person name="Rodriguez-Valera F."/>
            <person name="Almagro-Moreno S."/>
            <person name="Lopez-Perez M."/>
        </authorList>
    </citation>
    <scope>NUCLEOTIDE SEQUENCE</scope>
    <source>
        <strain evidence="21">TMED112-D2-2</strain>
    </source>
</reference>
<dbReference type="CDD" id="cd08637">
    <property type="entry name" value="DNA_pol_A_pol_I_C"/>
    <property type="match status" value="1"/>
</dbReference>
<name>A0A9Q8X138_9GAMM</name>
<accession>A0A9Q8X138</accession>
<dbReference type="CDD" id="cd09859">
    <property type="entry name" value="PIN_53EXO"/>
    <property type="match status" value="1"/>
</dbReference>
<evidence type="ECO:0000256" key="10">
    <source>
        <dbReference type="ARBA" id="ARBA00022801"/>
    </source>
</evidence>
<dbReference type="InterPro" id="IPR012337">
    <property type="entry name" value="RNaseH-like_sf"/>
</dbReference>
<comment type="subunit">
    <text evidence="2">Single-chain monomer with multiple functions.</text>
</comment>
<dbReference type="GO" id="GO:0003677">
    <property type="term" value="F:DNA binding"/>
    <property type="evidence" value="ECO:0007669"/>
    <property type="project" value="UniProtKB-UniRule"/>
</dbReference>
<evidence type="ECO:0000256" key="14">
    <source>
        <dbReference type="ARBA" id="ARBA00023204"/>
    </source>
</evidence>
<dbReference type="SUPFAM" id="SSF47807">
    <property type="entry name" value="5' to 3' exonuclease, C-terminal subdomain"/>
    <property type="match status" value="1"/>
</dbReference>
<evidence type="ECO:0000256" key="9">
    <source>
        <dbReference type="ARBA" id="ARBA00022763"/>
    </source>
</evidence>
<evidence type="ECO:0000313" key="21">
    <source>
        <dbReference type="EMBL" id="URQ63214.1"/>
    </source>
</evidence>
<evidence type="ECO:0000259" key="19">
    <source>
        <dbReference type="SMART" id="SM00475"/>
    </source>
</evidence>
<dbReference type="GO" id="GO:0006261">
    <property type="term" value="P:DNA-templated DNA replication"/>
    <property type="evidence" value="ECO:0007669"/>
    <property type="project" value="UniProtKB-UniRule"/>
</dbReference>
<comment type="catalytic activity">
    <reaction evidence="15 17">
        <text>DNA(n) + a 2'-deoxyribonucleoside 5'-triphosphate = DNA(n+1) + diphosphate</text>
        <dbReference type="Rhea" id="RHEA:22508"/>
        <dbReference type="Rhea" id="RHEA-COMP:17339"/>
        <dbReference type="Rhea" id="RHEA-COMP:17340"/>
        <dbReference type="ChEBI" id="CHEBI:33019"/>
        <dbReference type="ChEBI" id="CHEBI:61560"/>
        <dbReference type="ChEBI" id="CHEBI:173112"/>
        <dbReference type="EC" id="2.7.7.7"/>
    </reaction>
</comment>
<evidence type="ECO:0000256" key="13">
    <source>
        <dbReference type="ARBA" id="ARBA00023125"/>
    </source>
</evidence>
<keyword evidence="22" id="KW-1185">Reference proteome</keyword>
<dbReference type="Gene3D" id="1.10.150.20">
    <property type="entry name" value="5' to 3' exonuclease, C-terminal subdomain"/>
    <property type="match status" value="2"/>
</dbReference>
<dbReference type="InterPro" id="IPR002562">
    <property type="entry name" value="3'-5'_exonuclease_dom"/>
</dbReference>
<sequence length="884" mass="99984">MDFQPNVILIDGTSYIYRAFHALPPLTTSAGKPTGATRGFAAMLNKLIKTYPETPMVMVFDAKGKNFRNDYYEKYKANRPPMPNELRHQIEDIKKLCGLFNFTVQEVEDVEADDVIATLVSNFSEDKILISSPDKDLTQLVNENVIQHNSMSDIFFDENGVKEKFGVFPNKVAELLALVGDKSDNIPGITKVGEKTAAKWLNEYGSLDEVIKNAENITGKVGENLREEKNVLQRNFFLVSLKNDINLGLQKSDISTPKANSSGLQEFYRSLEFNTFIEHEDNKSAGVEYKSVKSLDELEKLSSQFHNCDYFSFDTETTSLDVNIAQIVGFSFCFESGKAFYVPLEHNESTDLSKDAGIKWLKEILPKNSSKLIGQNLKYDLAVLSKEGIYLESFLADTMLMSYVLNSTASRHNLDALSEYYLNFKTIKYEDVIGKGAKKYKSFADVPIKEATNYAAEDADITLRLYEKLFDLLDEGAQDILKNMEYPLLIVLMQMEKDGARVDTGHLKKLSNNFGDQLMKLAKKIHDASGSVFNIDSPKQLSEILFEKLKIETKGLKKTSTGYYSTSESVLQKLANENPIVKDILNYRSLAKLKSTYTDKLSEICDASSRVHTSYQQAVTSTGRLSSSEPNLQNIPIRTPEGVTIREAFVASEGKKILAMDYSQIELRLMAHYSKDQIMLDSFKNNEDIHKRTASEVFSVEMENVTDEMRRRAKTINFGLLYGMSAFGLSNQLSVSRAEAEEFLLNYFAKYSSIKVFMKDVVEQAKKDKYVSTLYGRKIHVPNIESPNYMLRQASERAAVNGPLQGSAADIIKRAMINIFKESGKNEKDVKMILQVHDELVFEVPEDYDEKNISYLIDLMEESSSIDVPLKVEYGFGLNWREAH</sequence>
<dbReference type="SMART" id="SM00279">
    <property type="entry name" value="HhH2"/>
    <property type="match status" value="1"/>
</dbReference>
<evidence type="ECO:0000256" key="6">
    <source>
        <dbReference type="ARBA" id="ARBA00022695"/>
    </source>
</evidence>
<dbReference type="NCBIfam" id="NF004397">
    <property type="entry name" value="PRK05755.1"/>
    <property type="match status" value="1"/>
</dbReference>
<evidence type="ECO:0000256" key="16">
    <source>
        <dbReference type="NCBIfam" id="TIGR00593"/>
    </source>
</evidence>
<dbReference type="AlphaFoldDB" id="A0A9Q8X138"/>
<keyword evidence="13 17" id="KW-0238">DNA-binding</keyword>
<dbReference type="NCBIfam" id="TIGR00593">
    <property type="entry name" value="pola"/>
    <property type="match status" value="1"/>
</dbReference>
<dbReference type="Proteomes" id="UP001056381">
    <property type="component" value="Chromosome"/>
</dbReference>
<evidence type="ECO:0000256" key="12">
    <source>
        <dbReference type="ARBA" id="ARBA00022932"/>
    </source>
</evidence>
<keyword evidence="12 17" id="KW-0239">DNA-directed DNA polymerase</keyword>
<dbReference type="CDD" id="cd06139">
    <property type="entry name" value="DNA_polA_I_Ecoli_like_exo"/>
    <property type="match status" value="1"/>
</dbReference>
<gene>
    <name evidence="17 21" type="primary">polA</name>
    <name evidence="21" type="ORF">M9B40_00160</name>
</gene>
<evidence type="ECO:0000256" key="3">
    <source>
        <dbReference type="ARBA" id="ARBA00012417"/>
    </source>
</evidence>
<dbReference type="Pfam" id="PF01367">
    <property type="entry name" value="5_3_exonuc"/>
    <property type="match status" value="1"/>
</dbReference>
<dbReference type="InterPro" id="IPR036279">
    <property type="entry name" value="5-3_exonuclease_C_sf"/>
</dbReference>
<dbReference type="SUPFAM" id="SSF88723">
    <property type="entry name" value="PIN domain-like"/>
    <property type="match status" value="1"/>
</dbReference>
<dbReference type="InterPro" id="IPR036397">
    <property type="entry name" value="RNaseH_sf"/>
</dbReference>
<dbReference type="GO" id="GO:0003887">
    <property type="term" value="F:DNA-directed DNA polymerase activity"/>
    <property type="evidence" value="ECO:0007669"/>
    <property type="project" value="UniProtKB-UniRule"/>
</dbReference>
<feature type="domain" description="5'-3' exonuclease" evidence="19">
    <location>
        <begin position="4"/>
        <end position="257"/>
    </location>
</feature>
<dbReference type="Pfam" id="PF00476">
    <property type="entry name" value="DNA_pol_A"/>
    <property type="match status" value="1"/>
</dbReference>
<dbReference type="InterPro" id="IPR020045">
    <property type="entry name" value="DNA_polI_H3TH"/>
</dbReference>
<dbReference type="InterPro" id="IPR043502">
    <property type="entry name" value="DNA/RNA_pol_sf"/>
</dbReference>
<keyword evidence="5 17" id="KW-0808">Transferase</keyword>
<dbReference type="GO" id="GO:0008408">
    <property type="term" value="F:3'-5' exonuclease activity"/>
    <property type="evidence" value="ECO:0007669"/>
    <property type="project" value="UniProtKB-UniRule"/>
</dbReference>
<dbReference type="GO" id="GO:0006302">
    <property type="term" value="P:double-strand break repair"/>
    <property type="evidence" value="ECO:0007669"/>
    <property type="project" value="TreeGrafter"/>
</dbReference>
<evidence type="ECO:0000313" key="22">
    <source>
        <dbReference type="Proteomes" id="UP001056381"/>
    </source>
</evidence>
<keyword evidence="7 17" id="KW-0235">DNA replication</keyword>
<dbReference type="CDD" id="cd09898">
    <property type="entry name" value="H3TH_53EXO"/>
    <property type="match status" value="1"/>
</dbReference>
<dbReference type="SMART" id="SM00482">
    <property type="entry name" value="POLAc"/>
    <property type="match status" value="1"/>
</dbReference>
<dbReference type="InterPro" id="IPR002298">
    <property type="entry name" value="DNA_polymerase_A"/>
</dbReference>
<dbReference type="FunFam" id="1.10.150.20:FF:000003">
    <property type="entry name" value="DNA polymerase I"/>
    <property type="match status" value="1"/>
</dbReference>
<dbReference type="Pfam" id="PF01612">
    <property type="entry name" value="DNA_pol_A_exo1"/>
    <property type="match status" value="1"/>
</dbReference>
<dbReference type="Gene3D" id="1.20.1060.10">
    <property type="entry name" value="Taq DNA Polymerase, Chain T, domain 4"/>
    <property type="match status" value="1"/>
</dbReference>
<evidence type="ECO:0000256" key="17">
    <source>
        <dbReference type="RuleBase" id="RU004460"/>
    </source>
</evidence>
<evidence type="ECO:0000259" key="20">
    <source>
        <dbReference type="SMART" id="SM00482"/>
    </source>
</evidence>
<dbReference type="Gene3D" id="3.30.70.370">
    <property type="match status" value="1"/>
</dbReference>
<comment type="function">
    <text evidence="17">In addition to polymerase activity, this DNA polymerase exhibits 3'-5' and 5'-3' exonuclease activity.</text>
</comment>
<dbReference type="Pfam" id="PF02739">
    <property type="entry name" value="5_3_exonuc_N"/>
    <property type="match status" value="1"/>
</dbReference>
<dbReference type="Gene3D" id="3.40.50.1010">
    <property type="entry name" value="5'-nuclease"/>
    <property type="match status" value="1"/>
</dbReference>
<dbReference type="InterPro" id="IPR020046">
    <property type="entry name" value="5-3_exonucl_a-hlix_arch_N"/>
</dbReference>